<dbReference type="AlphaFoldDB" id="A0A565AV22"/>
<evidence type="ECO:0000313" key="1">
    <source>
        <dbReference type="EMBL" id="VVA93246.1"/>
    </source>
</evidence>
<dbReference type="Proteomes" id="UP000489600">
    <property type="component" value="Unassembled WGS sequence"/>
</dbReference>
<keyword evidence="2" id="KW-1185">Reference proteome</keyword>
<accession>A0A565AV22</accession>
<protein>
    <submittedName>
        <fullName evidence="1">Uncharacterized protein</fullName>
    </submittedName>
</protein>
<proteinExistence type="predicted"/>
<organism evidence="1 2">
    <name type="scientific">Arabis nemorensis</name>
    <dbReference type="NCBI Taxonomy" id="586526"/>
    <lineage>
        <taxon>Eukaryota</taxon>
        <taxon>Viridiplantae</taxon>
        <taxon>Streptophyta</taxon>
        <taxon>Embryophyta</taxon>
        <taxon>Tracheophyta</taxon>
        <taxon>Spermatophyta</taxon>
        <taxon>Magnoliopsida</taxon>
        <taxon>eudicotyledons</taxon>
        <taxon>Gunneridae</taxon>
        <taxon>Pentapetalae</taxon>
        <taxon>rosids</taxon>
        <taxon>malvids</taxon>
        <taxon>Brassicales</taxon>
        <taxon>Brassicaceae</taxon>
        <taxon>Arabideae</taxon>
        <taxon>Arabis</taxon>
    </lineage>
</organism>
<dbReference type="EMBL" id="CABITT030000001">
    <property type="protein sequence ID" value="VVA93246.1"/>
    <property type="molecule type" value="Genomic_DNA"/>
</dbReference>
<evidence type="ECO:0000313" key="2">
    <source>
        <dbReference type="Proteomes" id="UP000489600"/>
    </source>
</evidence>
<gene>
    <name evidence="1" type="ORF">ANE_LOCUS3691</name>
</gene>
<reference evidence="1" key="1">
    <citation type="submission" date="2019-07" db="EMBL/GenBank/DDBJ databases">
        <authorList>
            <person name="Dittberner H."/>
        </authorList>
    </citation>
    <scope>NUCLEOTIDE SEQUENCE [LARGE SCALE GENOMIC DNA]</scope>
</reference>
<comment type="caution">
    <text evidence="1">The sequence shown here is derived from an EMBL/GenBank/DDBJ whole genome shotgun (WGS) entry which is preliminary data.</text>
</comment>
<sequence length="63" mass="6988">MSAHYRSPLGYYALQLERSSDALYSVYQGAMSNVNHVIQTLKDLAHAVLPHKEVVDKDGAKAE</sequence>
<name>A0A565AV22_9BRAS</name>